<dbReference type="Gene3D" id="3.80.10.10">
    <property type="entry name" value="Ribonuclease Inhibitor"/>
    <property type="match status" value="2"/>
</dbReference>
<reference evidence="6 7" key="1">
    <citation type="journal article" date="2018" name="Nat. Ecol. Evol.">
        <title>Pezizomycetes genomes reveal the molecular basis of ectomycorrhizal truffle lifestyle.</title>
        <authorList>
            <person name="Murat C."/>
            <person name="Payen T."/>
            <person name="Noel B."/>
            <person name="Kuo A."/>
            <person name="Morin E."/>
            <person name="Chen J."/>
            <person name="Kohler A."/>
            <person name="Krizsan K."/>
            <person name="Balestrini R."/>
            <person name="Da Silva C."/>
            <person name="Montanini B."/>
            <person name="Hainaut M."/>
            <person name="Levati E."/>
            <person name="Barry K.W."/>
            <person name="Belfiori B."/>
            <person name="Cichocki N."/>
            <person name="Clum A."/>
            <person name="Dockter R.B."/>
            <person name="Fauchery L."/>
            <person name="Guy J."/>
            <person name="Iotti M."/>
            <person name="Le Tacon F."/>
            <person name="Lindquist E.A."/>
            <person name="Lipzen A."/>
            <person name="Malagnac F."/>
            <person name="Mello A."/>
            <person name="Molinier V."/>
            <person name="Miyauchi S."/>
            <person name="Poulain J."/>
            <person name="Riccioni C."/>
            <person name="Rubini A."/>
            <person name="Sitrit Y."/>
            <person name="Splivallo R."/>
            <person name="Traeger S."/>
            <person name="Wang M."/>
            <person name="Zifcakova L."/>
            <person name="Wipf D."/>
            <person name="Zambonelli A."/>
            <person name="Paolocci F."/>
            <person name="Nowrousian M."/>
            <person name="Ottonello S."/>
            <person name="Baldrian P."/>
            <person name="Spatafora J.W."/>
            <person name="Henrissat B."/>
            <person name="Nagy L.G."/>
            <person name="Aury J.M."/>
            <person name="Wincker P."/>
            <person name="Grigoriev I.V."/>
            <person name="Bonfante P."/>
            <person name="Martin F.M."/>
        </authorList>
    </citation>
    <scope>NUCLEOTIDE SEQUENCE [LARGE SCALE GENOMIC DNA]</scope>
    <source>
        <strain evidence="6 7">RN42</strain>
    </source>
</reference>
<dbReference type="EMBL" id="ML119704">
    <property type="protein sequence ID" value="RPA79027.1"/>
    <property type="molecule type" value="Genomic_DNA"/>
</dbReference>
<feature type="compositionally biased region" description="Pro residues" evidence="5">
    <location>
        <begin position="733"/>
        <end position="742"/>
    </location>
</feature>
<feature type="compositionally biased region" description="Basic residues" evidence="5">
    <location>
        <begin position="365"/>
        <end position="377"/>
    </location>
</feature>
<dbReference type="OrthoDB" id="676979at2759"/>
<dbReference type="InterPro" id="IPR001611">
    <property type="entry name" value="Leu-rich_rpt"/>
</dbReference>
<feature type="region of interest" description="Disordered" evidence="5">
    <location>
        <begin position="32"/>
        <end position="63"/>
    </location>
</feature>
<evidence type="ECO:0000313" key="7">
    <source>
        <dbReference type="Proteomes" id="UP000275078"/>
    </source>
</evidence>
<feature type="compositionally biased region" description="Low complexity" evidence="5">
    <location>
        <begin position="327"/>
        <end position="343"/>
    </location>
</feature>
<feature type="compositionally biased region" description="Basic residues" evidence="5">
    <location>
        <begin position="650"/>
        <end position="667"/>
    </location>
</feature>
<evidence type="ECO:0000256" key="5">
    <source>
        <dbReference type="SAM" id="MobiDB-lite"/>
    </source>
</evidence>
<keyword evidence="2" id="KW-0963">Cytoplasm</keyword>
<gene>
    <name evidence="6" type="ORF">BJ508DRAFT_211541</name>
</gene>
<proteinExistence type="predicted"/>
<evidence type="ECO:0000313" key="6">
    <source>
        <dbReference type="EMBL" id="RPA79027.1"/>
    </source>
</evidence>
<dbReference type="PANTHER" id="PTHR15454:SF69">
    <property type="entry name" value="SERINE_THREONINE-PROTEIN KINASE 11-INTERACTING PROTEIN"/>
    <property type="match status" value="1"/>
</dbReference>
<dbReference type="InterPro" id="IPR032675">
    <property type="entry name" value="LRR_dom_sf"/>
</dbReference>
<dbReference type="AlphaFoldDB" id="A0A3N4I0Q6"/>
<keyword evidence="7" id="KW-1185">Reference proteome</keyword>
<sequence length="810" mass="89583">MDSEDGVIFIKRLTHYVKTHEKGLANALQLQQTKKQNNQQPLRRAETLPASSPASSLYAARHGNNSNQSNNFFSGGFLNSLGLSNQQIKPAKLTLTPHHLFYLLSRFEDLNIGVGPMGVRLENINSDARPDYLSFLSAAQRNKRHNRSSDSISIRSVSSVRSVISNVGTLWSNLGIAPTHSRGDKAKAALEADLKYLYSAFTKIPYLCLTDVDNKTKLIEHFEEFPFDTAVPLVAFKNLHALEIADLDIRKFYGWDQLAERLRSLTVRRGGIEDPAELIIAIVLDDMDKRRRRSAKQQTSPSRSNPPSPQQEPVKLSGSAPSSQPMSRGPSNSSQSSNHGNQGVAYRSHSPRPSTGSRNLTAGSHHTHGHGHGRTHVHNPTTTRMKRSGSGSSHSSATSTIQAPDFSSSTYNLPSFGQLPSSKWRFLKQLCLADNSLTTISAESLMPLSSLVSLDLSQNLFVSIPEALKSLPELKALNMSNNMISSLHSLLRAPLPAITSINLRGNRLSSLAGIERLLSLERIDLRENRLTDPQELARLTGVPNIREIYVSPNPFTKAYYQNYRITIFNLFRKTAGYTEDILLDGSLPGMVERRYLVERAAEPPAIPAIKPTPAPEPQHPPVTNITTIPTAKPPTRDFSQSLTSPVEKVIHHHATTSQSKRRKAPRRRIVELTPPSPAQNLPQSSYFPESSTSSKPVSRPKPQRASTTDRRPTPRKTPTSQTLPTHQLAKSPPINPLTPPFRPVDANTPEILSDSEGDWEERGEDYKRRIEALRNDVGQGWLSVLSEEGWDRGRKVPIGTGRGEGVVTGR</sequence>
<evidence type="ECO:0000256" key="4">
    <source>
        <dbReference type="ARBA" id="ARBA00022737"/>
    </source>
</evidence>
<keyword evidence="3" id="KW-0433">Leucine-rich repeat</keyword>
<feature type="compositionally biased region" description="Low complexity" evidence="5">
    <location>
        <begin position="388"/>
        <end position="400"/>
    </location>
</feature>
<keyword evidence="4" id="KW-0677">Repeat</keyword>
<accession>A0A3N4I0Q6</accession>
<comment type="subcellular location">
    <subcellularLocation>
        <location evidence="1">Cytoplasm</location>
    </subcellularLocation>
</comment>
<dbReference type="Proteomes" id="UP000275078">
    <property type="component" value="Unassembled WGS sequence"/>
</dbReference>
<name>A0A3N4I0Q6_ASCIM</name>
<evidence type="ECO:0008006" key="8">
    <source>
        <dbReference type="Google" id="ProtNLM"/>
    </source>
</evidence>
<feature type="compositionally biased region" description="Polar residues" evidence="5">
    <location>
        <begin position="678"/>
        <end position="696"/>
    </location>
</feature>
<feature type="compositionally biased region" description="Pro residues" evidence="5">
    <location>
        <begin position="606"/>
        <end position="620"/>
    </location>
</feature>
<feature type="compositionally biased region" description="Low complexity" evidence="5">
    <location>
        <begin position="48"/>
        <end position="63"/>
    </location>
</feature>
<evidence type="ECO:0000256" key="2">
    <source>
        <dbReference type="ARBA" id="ARBA00022490"/>
    </source>
</evidence>
<protein>
    <recommendedName>
        <fullName evidence="8">L domain-like protein</fullName>
    </recommendedName>
</protein>
<evidence type="ECO:0000256" key="1">
    <source>
        <dbReference type="ARBA" id="ARBA00004496"/>
    </source>
</evidence>
<feature type="compositionally biased region" description="Acidic residues" evidence="5">
    <location>
        <begin position="753"/>
        <end position="762"/>
    </location>
</feature>
<dbReference type="InterPro" id="IPR003591">
    <property type="entry name" value="Leu-rich_rpt_typical-subtyp"/>
</dbReference>
<dbReference type="SUPFAM" id="SSF52058">
    <property type="entry name" value="L domain-like"/>
    <property type="match status" value="1"/>
</dbReference>
<feature type="region of interest" description="Disordered" evidence="5">
    <location>
        <begin position="606"/>
        <end position="762"/>
    </location>
</feature>
<dbReference type="STRING" id="1160509.A0A3N4I0Q6"/>
<evidence type="ECO:0000256" key="3">
    <source>
        <dbReference type="ARBA" id="ARBA00022614"/>
    </source>
</evidence>
<dbReference type="GO" id="GO:0005737">
    <property type="term" value="C:cytoplasm"/>
    <property type="evidence" value="ECO:0007669"/>
    <property type="project" value="UniProtKB-SubCell"/>
</dbReference>
<dbReference type="PROSITE" id="PS51450">
    <property type="entry name" value="LRR"/>
    <property type="match status" value="3"/>
</dbReference>
<feature type="region of interest" description="Disordered" evidence="5">
    <location>
        <begin position="289"/>
        <end position="404"/>
    </location>
</feature>
<dbReference type="SMART" id="SM00369">
    <property type="entry name" value="LRR_TYP"/>
    <property type="match status" value="3"/>
</dbReference>
<feature type="compositionally biased region" description="Polar residues" evidence="5">
    <location>
        <begin position="351"/>
        <end position="360"/>
    </location>
</feature>
<organism evidence="6 7">
    <name type="scientific">Ascobolus immersus RN42</name>
    <dbReference type="NCBI Taxonomy" id="1160509"/>
    <lineage>
        <taxon>Eukaryota</taxon>
        <taxon>Fungi</taxon>
        <taxon>Dikarya</taxon>
        <taxon>Ascomycota</taxon>
        <taxon>Pezizomycotina</taxon>
        <taxon>Pezizomycetes</taxon>
        <taxon>Pezizales</taxon>
        <taxon>Ascobolaceae</taxon>
        <taxon>Ascobolus</taxon>
    </lineage>
</organism>
<dbReference type="FunFam" id="3.80.10.10:FF:000273">
    <property type="entry name" value="Leucine Rich Repeat domain protein"/>
    <property type="match status" value="1"/>
</dbReference>
<dbReference type="PANTHER" id="PTHR15454">
    <property type="entry name" value="NISCHARIN RELATED"/>
    <property type="match status" value="1"/>
</dbReference>